<evidence type="ECO:0000313" key="2">
    <source>
        <dbReference type="EMBL" id="SFT53988.1"/>
    </source>
</evidence>
<gene>
    <name evidence="2" type="ORF">SAMN05216474_1180</name>
</gene>
<dbReference type="RefSeq" id="WP_090247383.1">
    <property type="nucleotide sequence ID" value="NZ_FPAS01000001.1"/>
</dbReference>
<dbReference type="OrthoDB" id="1098070at2"/>
<organism evidence="2 3">
    <name type="scientific">Lishizhenia tianjinensis</name>
    <dbReference type="NCBI Taxonomy" id="477690"/>
    <lineage>
        <taxon>Bacteria</taxon>
        <taxon>Pseudomonadati</taxon>
        <taxon>Bacteroidota</taxon>
        <taxon>Flavobacteriia</taxon>
        <taxon>Flavobacteriales</taxon>
        <taxon>Crocinitomicaceae</taxon>
        <taxon>Lishizhenia</taxon>
    </lineage>
</organism>
<dbReference type="InterPro" id="IPR035093">
    <property type="entry name" value="RelE/ParE_toxin_dom_sf"/>
</dbReference>
<reference evidence="2 3" key="1">
    <citation type="submission" date="2016-10" db="EMBL/GenBank/DDBJ databases">
        <authorList>
            <person name="de Groot N.N."/>
        </authorList>
    </citation>
    <scope>NUCLEOTIDE SEQUENCE [LARGE SCALE GENOMIC DNA]</scope>
    <source>
        <strain evidence="2 3">CGMCC 1.7005</strain>
    </source>
</reference>
<sequence>MKTYLSELAESQLLDLLDYLIYKWGVKVRDNFLTKLDLKIKQISKHPYSCPESKEFGNLFKCVVTKQTTFFYRVDKEQEEIEIITVFDTRRDPENRNLVE</sequence>
<dbReference type="Pfam" id="PF05016">
    <property type="entry name" value="ParE_toxin"/>
    <property type="match status" value="1"/>
</dbReference>
<evidence type="ECO:0000256" key="1">
    <source>
        <dbReference type="ARBA" id="ARBA00022649"/>
    </source>
</evidence>
<dbReference type="InterPro" id="IPR007712">
    <property type="entry name" value="RelE/ParE_toxin"/>
</dbReference>
<evidence type="ECO:0000313" key="3">
    <source>
        <dbReference type="Proteomes" id="UP000236454"/>
    </source>
</evidence>
<proteinExistence type="predicted"/>
<keyword evidence="3" id="KW-1185">Reference proteome</keyword>
<dbReference type="AlphaFoldDB" id="A0A1I6YUN4"/>
<dbReference type="Gene3D" id="3.30.2310.20">
    <property type="entry name" value="RelE-like"/>
    <property type="match status" value="1"/>
</dbReference>
<dbReference type="STRING" id="477690.SAMN05216474_1180"/>
<dbReference type="Proteomes" id="UP000236454">
    <property type="component" value="Unassembled WGS sequence"/>
</dbReference>
<name>A0A1I6YUN4_9FLAO</name>
<dbReference type="EMBL" id="FPAS01000001">
    <property type="protein sequence ID" value="SFT53988.1"/>
    <property type="molecule type" value="Genomic_DNA"/>
</dbReference>
<keyword evidence="1" id="KW-1277">Toxin-antitoxin system</keyword>
<accession>A0A1I6YUN4</accession>
<protein>
    <submittedName>
        <fullName evidence="2">Plasmid stabilization system protein ParE</fullName>
    </submittedName>
</protein>